<evidence type="ECO:0000313" key="3">
    <source>
        <dbReference type="Proteomes" id="UP001596024"/>
    </source>
</evidence>
<keyword evidence="1" id="KW-0472">Membrane</keyword>
<dbReference type="RefSeq" id="WP_371392350.1">
    <property type="nucleotide sequence ID" value="NZ_CP163421.1"/>
</dbReference>
<sequence length="72" mass="8048">MSLTLTLILMIAGLALFAFSAWRSGRPWNPVHGPRMVPWTLICIALAIFLLLLLAHLLSFIGIETGQRVRTF</sequence>
<keyword evidence="1" id="KW-1133">Transmembrane helix</keyword>
<gene>
    <name evidence="2" type="ORF">ACFPB0_07325</name>
</gene>
<organism evidence="2 3">
    <name type="scientific">Glycocaulis abyssi</name>
    <dbReference type="NCBI Taxonomy" id="1433403"/>
    <lineage>
        <taxon>Bacteria</taxon>
        <taxon>Pseudomonadati</taxon>
        <taxon>Pseudomonadota</taxon>
        <taxon>Alphaproteobacteria</taxon>
        <taxon>Maricaulales</taxon>
        <taxon>Maricaulaceae</taxon>
        <taxon>Glycocaulis</taxon>
    </lineage>
</organism>
<comment type="caution">
    <text evidence="2">The sequence shown here is derived from an EMBL/GenBank/DDBJ whole genome shotgun (WGS) entry which is preliminary data.</text>
</comment>
<accession>A0ABV9NCU2</accession>
<evidence type="ECO:0000313" key="2">
    <source>
        <dbReference type="EMBL" id="MFC4725096.1"/>
    </source>
</evidence>
<keyword evidence="1" id="KW-0812">Transmembrane</keyword>
<dbReference type="Proteomes" id="UP001596024">
    <property type="component" value="Unassembled WGS sequence"/>
</dbReference>
<dbReference type="EMBL" id="JBHSGQ010000003">
    <property type="protein sequence ID" value="MFC4725096.1"/>
    <property type="molecule type" value="Genomic_DNA"/>
</dbReference>
<reference evidence="3" key="1">
    <citation type="journal article" date="2019" name="Int. J. Syst. Evol. Microbiol.">
        <title>The Global Catalogue of Microorganisms (GCM) 10K type strain sequencing project: providing services to taxonomists for standard genome sequencing and annotation.</title>
        <authorList>
            <consortium name="The Broad Institute Genomics Platform"/>
            <consortium name="The Broad Institute Genome Sequencing Center for Infectious Disease"/>
            <person name="Wu L."/>
            <person name="Ma J."/>
        </authorList>
    </citation>
    <scope>NUCLEOTIDE SEQUENCE [LARGE SCALE GENOMIC DNA]</scope>
    <source>
        <strain evidence="3">CCUG 62981</strain>
    </source>
</reference>
<name>A0ABV9NCU2_9PROT</name>
<feature type="transmembrane region" description="Helical" evidence="1">
    <location>
        <begin position="39"/>
        <end position="63"/>
    </location>
</feature>
<keyword evidence="3" id="KW-1185">Reference proteome</keyword>
<protein>
    <submittedName>
        <fullName evidence="2">Uncharacterized protein</fullName>
    </submittedName>
</protein>
<proteinExistence type="predicted"/>
<evidence type="ECO:0000256" key="1">
    <source>
        <dbReference type="SAM" id="Phobius"/>
    </source>
</evidence>